<name>S3VZM2_9LEPT</name>
<organism evidence="1 2">
    <name type="scientific">Leptospira fainei serovar Hurstbridge str. BUT 6</name>
    <dbReference type="NCBI Taxonomy" id="1193011"/>
    <lineage>
        <taxon>Bacteria</taxon>
        <taxon>Pseudomonadati</taxon>
        <taxon>Spirochaetota</taxon>
        <taxon>Spirochaetia</taxon>
        <taxon>Leptospirales</taxon>
        <taxon>Leptospiraceae</taxon>
        <taxon>Leptospira</taxon>
    </lineage>
</organism>
<accession>S3VZM2</accession>
<proteinExistence type="predicted"/>
<keyword evidence="2" id="KW-1185">Reference proteome</keyword>
<evidence type="ECO:0000313" key="1">
    <source>
        <dbReference type="EMBL" id="EPG73522.1"/>
    </source>
</evidence>
<dbReference type="RefSeq" id="WP_016550001.1">
    <property type="nucleotide sequence ID" value="NZ_AKWZ02000010.1"/>
</dbReference>
<dbReference type="OrthoDB" id="338213at2"/>
<dbReference type="STRING" id="1193011.LEP1GSC058_3503"/>
<evidence type="ECO:0000313" key="2">
    <source>
        <dbReference type="Proteomes" id="UP000014540"/>
    </source>
</evidence>
<dbReference type="EMBL" id="AKWZ02000010">
    <property type="protein sequence ID" value="EPG73522.1"/>
    <property type="molecule type" value="Genomic_DNA"/>
</dbReference>
<dbReference type="Proteomes" id="UP000014540">
    <property type="component" value="Unassembled WGS sequence"/>
</dbReference>
<protein>
    <submittedName>
        <fullName evidence="1">Uncharacterized protein</fullName>
    </submittedName>
</protein>
<dbReference type="AlphaFoldDB" id="S3VZM2"/>
<comment type="caution">
    <text evidence="1">The sequence shown here is derived from an EMBL/GenBank/DDBJ whole genome shotgun (WGS) entry which is preliminary data.</text>
</comment>
<sequence>MFGIRPLAWLLLLLTLNCCRPSKSDYPALKNAQEFSKYWDSGLAEITTFDLVQARYGNLNHGIATMIYVHEGFSDSKQVKLDFPEHSPNDVVPVLKLNFTKDFLTGIYPYKLMLSVFTPRTELPRSLKEVVSIQEWCGTTYLQLNLDNKDYDLISFSYFEKEGDRKSKIQESILEDEIWNRIRLAPEKLPTGKVRILPSLFYIRFVHRDPVPAVANAEIKKISETIYRYELEYPELKRTLKIDFETAFPHKILGWEETYPDGDFRSEPRMLTTIAKFRRSSRIAYWERHFPADRSLRNDLGLPLD</sequence>
<gene>
    <name evidence="1" type="ORF">LEP1GSC058_3503</name>
</gene>
<reference evidence="1" key="1">
    <citation type="submission" date="2013-04" db="EMBL/GenBank/DDBJ databases">
        <authorList>
            <person name="Harkins D.M."/>
            <person name="Durkin A.S."/>
            <person name="Selengut J.D."/>
            <person name="Sanka R."/>
            <person name="DePew J."/>
            <person name="Purushe J."/>
            <person name="Ahmed A."/>
            <person name="van der Linden H."/>
            <person name="Goris M.G.A."/>
            <person name="Hartskeerl R.A."/>
            <person name="Vinetz J.M."/>
            <person name="Sutton G.G."/>
            <person name="Nelson W.C."/>
            <person name="Fouts D.E."/>
        </authorList>
    </citation>
    <scope>NUCLEOTIDE SEQUENCE [LARGE SCALE GENOMIC DNA]</scope>
    <source>
        <strain evidence="1">BUT 6</strain>
    </source>
</reference>